<feature type="region of interest" description="Disordered" evidence="1">
    <location>
        <begin position="1"/>
        <end position="204"/>
    </location>
</feature>
<dbReference type="Proteomes" id="UP000226431">
    <property type="component" value="Unassembled WGS sequence"/>
</dbReference>
<name>A0A2C5Y477_9HYPO</name>
<dbReference type="EMBL" id="NJES01000385">
    <property type="protein sequence ID" value="PHH72888.1"/>
    <property type="molecule type" value="Genomic_DNA"/>
</dbReference>
<evidence type="ECO:0000256" key="1">
    <source>
        <dbReference type="SAM" id="MobiDB-lite"/>
    </source>
</evidence>
<evidence type="ECO:0000313" key="3">
    <source>
        <dbReference type="Proteomes" id="UP000226431"/>
    </source>
</evidence>
<sequence length="234" mass="23831">MAPIPVYSASPINAATGNNQAAQGHEDQRPKPTSTAPGLDGWQNAQPGAVPALPTATGVPPPATAVAIPSRVEPESPAGPQPGAVPVPPGLPPPPKAGETAAAVKQHPQAPPQTSTPPRLPPQLSYQAPPMPLPIQGRSSTASMAPGPHMYPPSAGGYASPMGYQQGTQPAYSGSGHPPQQQPYGFPNSTSMSLHAEGDAEAPGVWDTARRWASAAGESLAAAESEVWKRINKS</sequence>
<accession>A0A2C5Y477</accession>
<evidence type="ECO:0000313" key="2">
    <source>
        <dbReference type="EMBL" id="PHH72888.1"/>
    </source>
</evidence>
<feature type="compositionally biased region" description="Pro residues" evidence="1">
    <location>
        <begin position="109"/>
        <end position="121"/>
    </location>
</feature>
<organism evidence="2 3">
    <name type="scientific">Ophiocordyceps camponoti-rufipedis</name>
    <dbReference type="NCBI Taxonomy" id="2004952"/>
    <lineage>
        <taxon>Eukaryota</taxon>
        <taxon>Fungi</taxon>
        <taxon>Dikarya</taxon>
        <taxon>Ascomycota</taxon>
        <taxon>Pezizomycotina</taxon>
        <taxon>Sordariomycetes</taxon>
        <taxon>Hypocreomycetidae</taxon>
        <taxon>Hypocreales</taxon>
        <taxon>Ophiocordycipitaceae</taxon>
        <taxon>Ophiocordyceps</taxon>
    </lineage>
</organism>
<gene>
    <name evidence="2" type="ORF">CDD80_4195</name>
</gene>
<proteinExistence type="predicted"/>
<keyword evidence="3" id="KW-1185">Reference proteome</keyword>
<feature type="compositionally biased region" description="Low complexity" evidence="1">
    <location>
        <begin position="13"/>
        <end position="23"/>
    </location>
</feature>
<protein>
    <submittedName>
        <fullName evidence="2">Uncharacterized protein</fullName>
    </submittedName>
</protein>
<comment type="caution">
    <text evidence="2">The sequence shown here is derived from an EMBL/GenBank/DDBJ whole genome shotgun (WGS) entry which is preliminary data.</text>
</comment>
<feature type="compositionally biased region" description="Low complexity" evidence="1">
    <location>
        <begin position="49"/>
        <end position="69"/>
    </location>
</feature>
<dbReference type="STRING" id="2004952.A0A2C5Y477"/>
<dbReference type="OrthoDB" id="5385910at2759"/>
<dbReference type="AlphaFoldDB" id="A0A2C5Y477"/>
<feature type="compositionally biased region" description="Polar residues" evidence="1">
    <location>
        <begin position="163"/>
        <end position="193"/>
    </location>
</feature>
<feature type="compositionally biased region" description="Pro residues" evidence="1">
    <location>
        <begin position="77"/>
        <end position="96"/>
    </location>
</feature>
<reference evidence="2 3" key="1">
    <citation type="submission" date="2017-06" db="EMBL/GenBank/DDBJ databases">
        <title>Ant-infecting Ophiocordyceps genomes reveal a high diversity of potential behavioral manipulation genes and a possible major role for enterotoxins.</title>
        <authorList>
            <person name="De Bekker C."/>
            <person name="Evans H.C."/>
            <person name="Brachmann A."/>
            <person name="Hughes D.P."/>
        </authorList>
    </citation>
    <scope>NUCLEOTIDE SEQUENCE [LARGE SCALE GENOMIC DNA]</scope>
    <source>
        <strain evidence="2 3">Map16</strain>
    </source>
</reference>